<dbReference type="GO" id="GO:0003677">
    <property type="term" value="F:DNA binding"/>
    <property type="evidence" value="ECO:0007669"/>
    <property type="project" value="InterPro"/>
</dbReference>
<gene>
    <name evidence="2" type="ORF">BAY60_13275</name>
</gene>
<feature type="region of interest" description="Disordered" evidence="1">
    <location>
        <begin position="73"/>
        <end position="112"/>
    </location>
</feature>
<name>A0A2V4AZI0_9PSEU</name>
<dbReference type="EMBL" id="MASW01000002">
    <property type="protein sequence ID" value="PXY27400.1"/>
    <property type="molecule type" value="Genomic_DNA"/>
</dbReference>
<protein>
    <submittedName>
        <fullName evidence="2">Uncharacterized protein</fullName>
    </submittedName>
</protein>
<dbReference type="SUPFAM" id="SSF47413">
    <property type="entry name" value="lambda repressor-like DNA-binding domains"/>
    <property type="match status" value="1"/>
</dbReference>
<keyword evidence="3" id="KW-1185">Reference proteome</keyword>
<dbReference type="Proteomes" id="UP000249915">
    <property type="component" value="Unassembled WGS sequence"/>
</dbReference>
<dbReference type="RefSeq" id="WP_112281404.1">
    <property type="nucleotide sequence ID" value="NZ_MASW01000002.1"/>
</dbReference>
<dbReference type="AlphaFoldDB" id="A0A2V4AZI0"/>
<evidence type="ECO:0000313" key="3">
    <source>
        <dbReference type="Proteomes" id="UP000249915"/>
    </source>
</evidence>
<dbReference type="OrthoDB" id="3700489at2"/>
<accession>A0A2V4AZI0</accession>
<evidence type="ECO:0000256" key="1">
    <source>
        <dbReference type="SAM" id="MobiDB-lite"/>
    </source>
</evidence>
<dbReference type="InterPro" id="IPR010982">
    <property type="entry name" value="Lambda_DNA-bd_dom_sf"/>
</dbReference>
<comment type="caution">
    <text evidence="2">The sequence shown here is derived from an EMBL/GenBank/DDBJ whole genome shotgun (WGS) entry which is preliminary data.</text>
</comment>
<reference evidence="2 3" key="1">
    <citation type="submission" date="2016-07" db="EMBL/GenBank/DDBJ databases">
        <title>Draft genome sequence of Prauserella muralis DSM 45305, isolated from a mould-covered wall in an indoor environment.</title>
        <authorList>
            <person name="Ruckert C."/>
            <person name="Albersmeier A."/>
            <person name="Jiang C.-L."/>
            <person name="Jiang Y."/>
            <person name="Kalinowski J."/>
            <person name="Schneider O."/>
            <person name="Winkler A."/>
            <person name="Zotchev S.B."/>
        </authorList>
    </citation>
    <scope>NUCLEOTIDE SEQUENCE [LARGE SCALE GENOMIC DNA]</scope>
    <source>
        <strain evidence="2 3">DSM 45305</strain>
    </source>
</reference>
<feature type="compositionally biased region" description="Pro residues" evidence="1">
    <location>
        <begin position="80"/>
        <end position="90"/>
    </location>
</feature>
<organism evidence="2 3">
    <name type="scientific">Prauserella muralis</name>
    <dbReference type="NCBI Taxonomy" id="588067"/>
    <lineage>
        <taxon>Bacteria</taxon>
        <taxon>Bacillati</taxon>
        <taxon>Actinomycetota</taxon>
        <taxon>Actinomycetes</taxon>
        <taxon>Pseudonocardiales</taxon>
        <taxon>Pseudonocardiaceae</taxon>
        <taxon>Prauserella</taxon>
    </lineage>
</organism>
<proteinExistence type="predicted"/>
<dbReference type="CDD" id="cd00093">
    <property type="entry name" value="HTH_XRE"/>
    <property type="match status" value="1"/>
</dbReference>
<feature type="compositionally biased region" description="Basic and acidic residues" evidence="1">
    <location>
        <begin position="93"/>
        <end position="102"/>
    </location>
</feature>
<evidence type="ECO:0000313" key="2">
    <source>
        <dbReference type="EMBL" id="PXY27400.1"/>
    </source>
</evidence>
<sequence length="112" mass="12329">MPKLNSERVKHRIAELGLSVEDVSVRTDIPYGTLRNAVAGRDPIKLNRAYRLLDALNPPGRARLVIADLLADTAAEKPAEPPQQPQGPKAPPRRQDNEQERKAPKRINAAVA</sequence>
<dbReference type="InterPro" id="IPR001387">
    <property type="entry name" value="Cro/C1-type_HTH"/>
</dbReference>